<dbReference type="InterPro" id="IPR009614">
    <property type="entry name" value="YoeB_toxin"/>
</dbReference>
<keyword evidence="3" id="KW-0540">Nuclease</keyword>
<dbReference type="Pfam" id="PF06769">
    <property type="entry name" value="YoeB_toxin"/>
    <property type="match status" value="1"/>
</dbReference>
<evidence type="ECO:0000313" key="7">
    <source>
        <dbReference type="EMBL" id="SFC95340.1"/>
    </source>
</evidence>
<accession>A0A1I1NNL9</accession>
<proteinExistence type="inferred from homology"/>
<dbReference type="GO" id="GO:0016787">
    <property type="term" value="F:hydrolase activity"/>
    <property type="evidence" value="ECO:0007669"/>
    <property type="project" value="UniProtKB-KW"/>
</dbReference>
<reference evidence="8" key="1">
    <citation type="submission" date="2016-10" db="EMBL/GenBank/DDBJ databases">
        <authorList>
            <person name="Varghese N."/>
            <person name="Submissions S."/>
        </authorList>
    </citation>
    <scope>NUCLEOTIDE SEQUENCE [LARGE SCALE GENOMIC DNA]</scope>
    <source>
        <strain evidence="8">DSM 25730</strain>
    </source>
</reference>
<keyword evidence="5" id="KW-0378">Hydrolase</keyword>
<dbReference type="EMBL" id="FOMI01000002">
    <property type="protein sequence ID" value="SFC95340.1"/>
    <property type="molecule type" value="Genomic_DNA"/>
</dbReference>
<evidence type="ECO:0000256" key="3">
    <source>
        <dbReference type="ARBA" id="ARBA00022722"/>
    </source>
</evidence>
<evidence type="ECO:0000256" key="6">
    <source>
        <dbReference type="ARBA" id="ARBA00030388"/>
    </source>
</evidence>
<dbReference type="STRING" id="870482.SAMN04487987_102195"/>
<name>A0A1I1NNL9_9FLAO</name>
<dbReference type="RefSeq" id="WP_092849232.1">
    <property type="nucleotide sequence ID" value="NZ_FOMI01000002.1"/>
</dbReference>
<evidence type="ECO:0000256" key="2">
    <source>
        <dbReference type="ARBA" id="ARBA00022649"/>
    </source>
</evidence>
<dbReference type="Proteomes" id="UP000199439">
    <property type="component" value="Unassembled WGS sequence"/>
</dbReference>
<dbReference type="PANTHER" id="PTHR38039:SF1">
    <property type="entry name" value="TOXIN YOEB"/>
    <property type="match status" value="1"/>
</dbReference>
<gene>
    <name evidence="7" type="ORF">SAMN04487987_102195</name>
</gene>
<evidence type="ECO:0000256" key="4">
    <source>
        <dbReference type="ARBA" id="ARBA00022759"/>
    </source>
</evidence>
<dbReference type="InterPro" id="IPR035093">
    <property type="entry name" value="RelE/ParE_toxin_dom_sf"/>
</dbReference>
<dbReference type="GO" id="GO:0004519">
    <property type="term" value="F:endonuclease activity"/>
    <property type="evidence" value="ECO:0007669"/>
    <property type="project" value="UniProtKB-KW"/>
</dbReference>
<dbReference type="OrthoDB" id="9801102at2"/>
<comment type="similarity">
    <text evidence="1">Belongs to the YoeB family.</text>
</comment>
<dbReference type="AlphaFoldDB" id="A0A1I1NNL9"/>
<keyword evidence="2" id="KW-1277">Toxin-antitoxin system</keyword>
<evidence type="ECO:0000256" key="5">
    <source>
        <dbReference type="ARBA" id="ARBA00022801"/>
    </source>
</evidence>
<organism evidence="7 8">
    <name type="scientific">Algibacter pectinivorans</name>
    <dbReference type="NCBI Taxonomy" id="870482"/>
    <lineage>
        <taxon>Bacteria</taxon>
        <taxon>Pseudomonadati</taxon>
        <taxon>Bacteroidota</taxon>
        <taxon>Flavobacteriia</taxon>
        <taxon>Flavobacteriales</taxon>
        <taxon>Flavobacteriaceae</taxon>
        <taxon>Algibacter</taxon>
    </lineage>
</organism>
<dbReference type="SUPFAM" id="SSF143011">
    <property type="entry name" value="RelE-like"/>
    <property type="match status" value="1"/>
</dbReference>
<dbReference type="GO" id="GO:0045892">
    <property type="term" value="P:negative regulation of DNA-templated transcription"/>
    <property type="evidence" value="ECO:0007669"/>
    <property type="project" value="TreeGrafter"/>
</dbReference>
<keyword evidence="8" id="KW-1185">Reference proteome</keyword>
<keyword evidence="4" id="KW-0255">Endonuclease</keyword>
<protein>
    <recommendedName>
        <fullName evidence="6">Putative mRNA interferase YoeB</fullName>
    </recommendedName>
</protein>
<dbReference type="PANTHER" id="PTHR38039">
    <property type="entry name" value="TOXIN YOEB"/>
    <property type="match status" value="1"/>
</dbReference>
<evidence type="ECO:0000313" key="8">
    <source>
        <dbReference type="Proteomes" id="UP000199439"/>
    </source>
</evidence>
<dbReference type="Gene3D" id="3.30.2310.20">
    <property type="entry name" value="RelE-like"/>
    <property type="match status" value="1"/>
</dbReference>
<sequence>MNVFFSSNAFEDFCYWQSTDRKIFNKLTRLIKNTQRTPFDGIGTPEPLKENLSGYWSRRITHEHRLVYKVSGNKGEQVLTIIQCRYHY</sequence>
<evidence type="ECO:0000256" key="1">
    <source>
        <dbReference type="ARBA" id="ARBA00008172"/>
    </source>
</evidence>
<dbReference type="NCBIfam" id="TIGR02116">
    <property type="entry name" value="toxin_Txe_YoeB"/>
    <property type="match status" value="1"/>
</dbReference>
<dbReference type="GO" id="GO:0006401">
    <property type="term" value="P:RNA catabolic process"/>
    <property type="evidence" value="ECO:0007669"/>
    <property type="project" value="InterPro"/>
</dbReference>